<organism evidence="5 6">
    <name type="scientific">Chloropicon primus</name>
    <dbReference type="NCBI Taxonomy" id="1764295"/>
    <lineage>
        <taxon>Eukaryota</taxon>
        <taxon>Viridiplantae</taxon>
        <taxon>Chlorophyta</taxon>
        <taxon>Chloropicophyceae</taxon>
        <taxon>Chloropicales</taxon>
        <taxon>Chloropicaceae</taxon>
        <taxon>Chloropicon</taxon>
    </lineage>
</organism>
<dbReference type="EMBL" id="CP031037">
    <property type="protein sequence ID" value="QDZ20589.1"/>
    <property type="molecule type" value="Genomic_DNA"/>
</dbReference>
<dbReference type="PANTHER" id="PTHR35721">
    <property type="entry name" value="UREIDOGLYCOLATE HYDROLASE"/>
    <property type="match status" value="1"/>
</dbReference>
<dbReference type="AlphaFoldDB" id="A0A5B8MJJ8"/>
<proteinExistence type="predicted"/>
<dbReference type="GO" id="GO:0000256">
    <property type="term" value="P:allantoin catabolic process"/>
    <property type="evidence" value="ECO:0007669"/>
    <property type="project" value="InterPro"/>
</dbReference>
<accession>A0A5B8MJJ8</accession>
<dbReference type="GO" id="GO:0006144">
    <property type="term" value="P:purine nucleobase metabolic process"/>
    <property type="evidence" value="ECO:0007669"/>
    <property type="project" value="UniProtKB-KW"/>
</dbReference>
<evidence type="ECO:0000313" key="6">
    <source>
        <dbReference type="Proteomes" id="UP000316726"/>
    </source>
</evidence>
<evidence type="ECO:0000313" key="5">
    <source>
        <dbReference type="EMBL" id="QDZ20589.1"/>
    </source>
</evidence>
<reference evidence="5 6" key="1">
    <citation type="submission" date="2018-07" db="EMBL/GenBank/DDBJ databases">
        <title>The complete nuclear genome of the prasinophyte Chloropicon primus (CCMP1205).</title>
        <authorList>
            <person name="Pombert J.-F."/>
            <person name="Otis C."/>
            <person name="Turmel M."/>
            <person name="Lemieux C."/>
        </authorList>
    </citation>
    <scope>NUCLEOTIDE SEQUENCE [LARGE SCALE GENOMIC DNA]</scope>
    <source>
        <strain evidence="5 6">CCMP1205</strain>
    </source>
</reference>
<dbReference type="Proteomes" id="UP000316726">
    <property type="component" value="Chromosome 4"/>
</dbReference>
<evidence type="ECO:0000256" key="4">
    <source>
        <dbReference type="ARBA" id="ARBA00047684"/>
    </source>
</evidence>
<dbReference type="Pfam" id="PF04115">
    <property type="entry name" value="Ureidogly_lyase"/>
    <property type="match status" value="1"/>
</dbReference>
<protein>
    <recommendedName>
        <fullName evidence="7">Ureidoglycolate hydrolase</fullName>
    </recommendedName>
</protein>
<dbReference type="GO" id="GO:0050385">
    <property type="term" value="F:ureidoglycolate lyase activity"/>
    <property type="evidence" value="ECO:0007669"/>
    <property type="project" value="UniProtKB-EC"/>
</dbReference>
<keyword evidence="2" id="KW-0659">Purine metabolism</keyword>
<dbReference type="GO" id="GO:0004848">
    <property type="term" value="F:ureidoglycolate hydrolase activity"/>
    <property type="evidence" value="ECO:0007669"/>
    <property type="project" value="InterPro"/>
</dbReference>
<keyword evidence="3" id="KW-0456">Lyase</keyword>
<evidence type="ECO:0000256" key="1">
    <source>
        <dbReference type="ARBA" id="ARBA00011738"/>
    </source>
</evidence>
<dbReference type="Gene3D" id="2.60.120.480">
    <property type="entry name" value="Ureidoglycolate hydrolase"/>
    <property type="match status" value="1"/>
</dbReference>
<dbReference type="OrthoDB" id="2018886at2759"/>
<gene>
    <name evidence="5" type="ORF">A3770_04p31070</name>
</gene>
<evidence type="ECO:0000256" key="2">
    <source>
        <dbReference type="ARBA" id="ARBA00022631"/>
    </source>
</evidence>
<comment type="catalytic activity">
    <reaction evidence="4">
        <text>(S)-ureidoglycolate = urea + glyoxylate</text>
        <dbReference type="Rhea" id="RHEA:11304"/>
        <dbReference type="ChEBI" id="CHEBI:16199"/>
        <dbReference type="ChEBI" id="CHEBI:36655"/>
        <dbReference type="ChEBI" id="CHEBI:57296"/>
        <dbReference type="EC" id="4.3.2.3"/>
    </reaction>
</comment>
<dbReference type="PANTHER" id="PTHR35721:SF1">
    <property type="entry name" value="UREIDOGLYCOLATE HYDROLASE"/>
    <property type="match status" value="1"/>
</dbReference>
<dbReference type="InterPro" id="IPR024060">
    <property type="entry name" value="Ureidoglycolate_lyase_dom_sf"/>
</dbReference>
<dbReference type="InterPro" id="IPR007247">
    <property type="entry name" value="Ureidogly_lyase"/>
</dbReference>
<sequence>MSDATRELEALDIDKENFAPFGQVISPTGDGKHFDETDAQLVLDKGIPRFYIMRLERRGMAFGRIVHHAKVTQCLGSTQGQPWYMAVAKSDVETPSEENMQAFRIPPGVYIKLHCGTWHAGPLFDTPDQLDFANLELSDTNEVDFNCFDFEEEYSIKA</sequence>
<dbReference type="InterPro" id="IPR011051">
    <property type="entry name" value="RmlC_Cupin_sf"/>
</dbReference>
<dbReference type="SUPFAM" id="SSF51182">
    <property type="entry name" value="RmlC-like cupins"/>
    <property type="match status" value="1"/>
</dbReference>
<evidence type="ECO:0000256" key="3">
    <source>
        <dbReference type="ARBA" id="ARBA00023239"/>
    </source>
</evidence>
<keyword evidence="6" id="KW-1185">Reference proteome</keyword>
<name>A0A5B8MJJ8_9CHLO</name>
<comment type="subunit">
    <text evidence="1">Homodimer.</text>
</comment>
<evidence type="ECO:0008006" key="7">
    <source>
        <dbReference type="Google" id="ProtNLM"/>
    </source>
</evidence>